<organism evidence="7 8">
    <name type="scientific">Ruminiclostridium hungatei</name>
    <name type="common">Clostridium hungatei</name>
    <dbReference type="NCBI Taxonomy" id="48256"/>
    <lineage>
        <taxon>Bacteria</taxon>
        <taxon>Bacillati</taxon>
        <taxon>Bacillota</taxon>
        <taxon>Clostridia</taxon>
        <taxon>Eubacteriales</taxon>
        <taxon>Oscillospiraceae</taxon>
        <taxon>Ruminiclostridium</taxon>
    </lineage>
</organism>
<dbReference type="InterPro" id="IPR010559">
    <property type="entry name" value="Sig_transdc_His_kin_internal"/>
</dbReference>
<dbReference type="PROSITE" id="PS50109">
    <property type="entry name" value="HIS_KIN"/>
    <property type="match status" value="1"/>
</dbReference>
<dbReference type="PANTHER" id="PTHR34220">
    <property type="entry name" value="SENSOR HISTIDINE KINASE YPDA"/>
    <property type="match status" value="1"/>
</dbReference>
<evidence type="ECO:0000256" key="4">
    <source>
        <dbReference type="ARBA" id="ARBA00023012"/>
    </source>
</evidence>
<dbReference type="OrthoDB" id="9809348at2"/>
<dbReference type="InterPro" id="IPR036890">
    <property type="entry name" value="HATPase_C_sf"/>
</dbReference>
<evidence type="ECO:0000256" key="5">
    <source>
        <dbReference type="SAM" id="Phobius"/>
    </source>
</evidence>
<dbReference type="Gene3D" id="3.30.450.20">
    <property type="entry name" value="PAS domain"/>
    <property type="match status" value="1"/>
</dbReference>
<dbReference type="Gene3D" id="3.30.565.10">
    <property type="entry name" value="Histidine kinase-like ATPase, C-terminal domain"/>
    <property type="match status" value="1"/>
</dbReference>
<keyword evidence="5" id="KW-0472">Membrane</keyword>
<keyword evidence="5" id="KW-1133">Transmembrane helix</keyword>
<feature type="transmembrane region" description="Helical" evidence="5">
    <location>
        <begin position="305"/>
        <end position="326"/>
    </location>
</feature>
<dbReference type="EC" id="2.7.13.3" evidence="2"/>
<dbReference type="InterPro" id="IPR005467">
    <property type="entry name" value="His_kinase_dom"/>
</dbReference>
<dbReference type="InterPro" id="IPR003594">
    <property type="entry name" value="HATPase_dom"/>
</dbReference>
<dbReference type="PANTHER" id="PTHR34220:SF7">
    <property type="entry name" value="SENSOR HISTIDINE KINASE YPDA"/>
    <property type="match status" value="1"/>
</dbReference>
<proteinExistence type="predicted"/>
<evidence type="ECO:0000259" key="6">
    <source>
        <dbReference type="PROSITE" id="PS50109"/>
    </source>
</evidence>
<evidence type="ECO:0000256" key="1">
    <source>
        <dbReference type="ARBA" id="ARBA00000085"/>
    </source>
</evidence>
<keyword evidence="4" id="KW-0902">Two-component regulatory system</keyword>
<dbReference type="EMBL" id="MZGX01000005">
    <property type="protein sequence ID" value="OPX45101.1"/>
    <property type="molecule type" value="Genomic_DNA"/>
</dbReference>
<name>A0A1V4SPB2_RUMHU</name>
<comment type="catalytic activity">
    <reaction evidence="1">
        <text>ATP + protein L-histidine = ADP + protein N-phospho-L-histidine.</text>
        <dbReference type="EC" id="2.7.13.3"/>
    </reaction>
</comment>
<feature type="domain" description="Histidine kinase" evidence="6">
    <location>
        <begin position="496"/>
        <end position="598"/>
    </location>
</feature>
<keyword evidence="3 7" id="KW-0418">Kinase</keyword>
<dbReference type="InterPro" id="IPR004358">
    <property type="entry name" value="Sig_transdc_His_kin-like_C"/>
</dbReference>
<evidence type="ECO:0000256" key="2">
    <source>
        <dbReference type="ARBA" id="ARBA00012438"/>
    </source>
</evidence>
<keyword evidence="8" id="KW-1185">Reference proteome</keyword>
<dbReference type="AlphaFoldDB" id="A0A1V4SPB2"/>
<dbReference type="CDD" id="cd12912">
    <property type="entry name" value="PDC2_MCP_like"/>
    <property type="match status" value="1"/>
</dbReference>
<dbReference type="Proteomes" id="UP000191554">
    <property type="component" value="Unassembled WGS sequence"/>
</dbReference>
<evidence type="ECO:0000313" key="8">
    <source>
        <dbReference type="Proteomes" id="UP000191554"/>
    </source>
</evidence>
<dbReference type="RefSeq" id="WP_080063443.1">
    <property type="nucleotide sequence ID" value="NZ_MZGX01000005.1"/>
</dbReference>
<dbReference type="Pfam" id="PF02518">
    <property type="entry name" value="HATPase_c"/>
    <property type="match status" value="1"/>
</dbReference>
<dbReference type="PRINTS" id="PR00344">
    <property type="entry name" value="BCTRLSENSOR"/>
</dbReference>
<accession>A0A1V4SPB2</accession>
<protein>
    <recommendedName>
        <fullName evidence="2">histidine kinase</fullName>
        <ecNumber evidence="2">2.7.13.3</ecNumber>
    </recommendedName>
</protein>
<dbReference type="GO" id="GO:0016020">
    <property type="term" value="C:membrane"/>
    <property type="evidence" value="ECO:0007669"/>
    <property type="project" value="InterPro"/>
</dbReference>
<dbReference type="GO" id="GO:0000155">
    <property type="term" value="F:phosphorelay sensor kinase activity"/>
    <property type="evidence" value="ECO:0007669"/>
    <property type="project" value="InterPro"/>
</dbReference>
<reference evidence="7 8" key="1">
    <citation type="submission" date="2017-03" db="EMBL/GenBank/DDBJ databases">
        <title>Genome sequence of Clostridium hungatei DSM 14427.</title>
        <authorList>
            <person name="Poehlein A."/>
            <person name="Daniel R."/>
        </authorList>
    </citation>
    <scope>NUCLEOTIDE SEQUENCE [LARGE SCALE GENOMIC DNA]</scope>
    <source>
        <strain evidence="7 8">DSM 14427</strain>
    </source>
</reference>
<dbReference type="SUPFAM" id="SSF55874">
    <property type="entry name" value="ATPase domain of HSP90 chaperone/DNA topoisomerase II/histidine kinase"/>
    <property type="match status" value="1"/>
</dbReference>
<keyword evidence="7" id="KW-0808">Transferase</keyword>
<dbReference type="Pfam" id="PF06580">
    <property type="entry name" value="His_kinase"/>
    <property type="match status" value="1"/>
</dbReference>
<evidence type="ECO:0000313" key="7">
    <source>
        <dbReference type="EMBL" id="OPX45101.1"/>
    </source>
</evidence>
<evidence type="ECO:0000256" key="3">
    <source>
        <dbReference type="ARBA" id="ARBA00022777"/>
    </source>
</evidence>
<sequence length="602" mass="67931">MKRIKLREKISSGILYGGNMRLSKRAIALFAFSVVIPLTLIVYFYSVHSANIIENELSNNMQLAISQIKNNLDYRFEQISENALSILSTAYPYVRSGSTDVQTQMEEYDELKSLVSAYEGKHMISKIRLYVPAGKIYANQQETFYSLPELAEQTNETYKRGVLWLKTYGARIYEGRGLTNIISCRMTISSKTNYDEIASVLQLDIEETKLSRIFSAGISIDEEIYLVDPDGVIISHPDSTLIGKRGLSDAELSTVLMNKTGHMSGSMSQNADLVAYSKLSATDWYLVMRLPASAVYGSDVFSFDVMRALLIIAVVVVFVISLILIYSSIIENTVKRINTAIMVLNNDGIDQVDNMASREVKNNRSLALLENNANHLVVTIKRLMEESYEAKLKARDYQLKALQAQINPHFLYNTLDSIKWMILEDHKKDGIWMINAFSKYFRLSLSKGRDVVTLHDELELIEAYIGIMQKRFSNISTIDFDIDDNLMECLIPKLSLQPLVENALNHGILHKEDRDGRLVIAAKEENGKLVIIIKDNGHGMSREQIERILSQENSNTKGYGLGNVDERLKLFGGEDCGLVISSELNIGTTVTLSLPIKYMQQE</sequence>
<gene>
    <name evidence="7" type="primary">yehU_4</name>
    <name evidence="7" type="ORF">CLHUN_09880</name>
</gene>
<keyword evidence="5" id="KW-0812">Transmembrane</keyword>
<feature type="transmembrane region" description="Helical" evidence="5">
    <location>
        <begin position="26"/>
        <end position="45"/>
    </location>
</feature>
<dbReference type="STRING" id="48256.CLHUN_09880"/>
<comment type="caution">
    <text evidence="7">The sequence shown here is derived from an EMBL/GenBank/DDBJ whole genome shotgun (WGS) entry which is preliminary data.</text>
</comment>
<dbReference type="InterPro" id="IPR050640">
    <property type="entry name" value="Bact_2-comp_sensor_kinase"/>
</dbReference>
<dbReference type="SMART" id="SM00387">
    <property type="entry name" value="HATPase_c"/>
    <property type="match status" value="1"/>
</dbReference>